<dbReference type="Proteomes" id="UP000230222">
    <property type="component" value="Unassembled WGS sequence"/>
</dbReference>
<evidence type="ECO:0000313" key="1">
    <source>
        <dbReference type="EMBL" id="PJE61712.1"/>
    </source>
</evidence>
<gene>
    <name evidence="1" type="ORF">COU87_03150</name>
</gene>
<reference evidence="2" key="1">
    <citation type="submission" date="2017-09" db="EMBL/GenBank/DDBJ databases">
        <title>Depth-based differentiation of microbial function through sediment-hosted aquifers and enrichment of novel symbionts in the deep terrestrial subsurface.</title>
        <authorList>
            <person name="Probst A.J."/>
            <person name="Ladd B."/>
            <person name="Jarett J.K."/>
            <person name="Geller-Mcgrath D.E."/>
            <person name="Sieber C.M.K."/>
            <person name="Emerson J.B."/>
            <person name="Anantharaman K."/>
            <person name="Thomas B.C."/>
            <person name="Malmstrom R."/>
            <person name="Stieglmeier M."/>
            <person name="Klingl A."/>
            <person name="Woyke T."/>
            <person name="Ryan C.M."/>
            <person name="Banfield J.F."/>
        </authorList>
    </citation>
    <scope>NUCLEOTIDE SEQUENCE [LARGE SCALE GENOMIC DNA]</scope>
</reference>
<name>A0A2M8KP73_9BACT</name>
<comment type="caution">
    <text evidence="1">The sequence shown here is derived from an EMBL/GenBank/DDBJ whole genome shotgun (WGS) entry which is preliminary data.</text>
</comment>
<sequence>MLCILELRVLDTHCHSRARPPLEGKRESRLDPASLQRRAGKCGMTYSQTPQAAGNLTLKEIKVFNTL</sequence>
<dbReference type="EMBL" id="PFEC01000057">
    <property type="protein sequence ID" value="PJE61712.1"/>
    <property type="molecule type" value="Genomic_DNA"/>
</dbReference>
<organism evidence="1 2">
    <name type="scientific">Candidatus Roizmanbacteria bacterium CG10_big_fil_rev_8_21_14_0_10_39_12</name>
    <dbReference type="NCBI Taxonomy" id="1974852"/>
    <lineage>
        <taxon>Bacteria</taxon>
        <taxon>Candidatus Roizmaniibacteriota</taxon>
    </lineage>
</organism>
<dbReference type="AlphaFoldDB" id="A0A2M8KP73"/>
<proteinExistence type="predicted"/>
<accession>A0A2M8KP73</accession>
<protein>
    <submittedName>
        <fullName evidence="1">Uncharacterized protein</fullName>
    </submittedName>
</protein>
<evidence type="ECO:0000313" key="2">
    <source>
        <dbReference type="Proteomes" id="UP000230222"/>
    </source>
</evidence>